<sequence>MNAPGQHLALPLSGLIFALLAPGSGESDAEAQWLNDWQARLLSRPGEPALAWQDWCDTPPPADLRLHGLVSRLGLSCAETLALALAASVELDVMAGRVVAWLQSPTGGARPTAGLVMTLAASLDGGAPEHHLASLIAGPARDCGLLQLEGDTRPLPETALRTPPPVALALADLPSGWPGVQVGLSDPPALPPSLLAQAARYAAALTSNPQALAIRCGHPREARAVARVLAEALGREAAFIGSDAPAGLGSWLE</sequence>
<dbReference type="EMBL" id="SDKK01000089">
    <property type="protein sequence ID" value="TYC48376.1"/>
    <property type="molecule type" value="Genomic_DNA"/>
</dbReference>
<evidence type="ECO:0000313" key="2">
    <source>
        <dbReference type="Proteomes" id="UP000389128"/>
    </source>
</evidence>
<dbReference type="Proteomes" id="UP000389128">
    <property type="component" value="Unassembled WGS sequence"/>
</dbReference>
<evidence type="ECO:0000313" key="1">
    <source>
        <dbReference type="EMBL" id="TYC48376.1"/>
    </source>
</evidence>
<feature type="non-terminal residue" evidence="1">
    <location>
        <position position="253"/>
    </location>
</feature>
<accession>A0A6C2C490</accession>
<dbReference type="AlphaFoldDB" id="A0A6C2C490"/>
<name>A0A6C2C490_9RHOO</name>
<organism evidence="1 2">
    <name type="scientific">Zoogloea oleivorans</name>
    <dbReference type="NCBI Taxonomy" id="1552750"/>
    <lineage>
        <taxon>Bacteria</taxon>
        <taxon>Pseudomonadati</taxon>
        <taxon>Pseudomonadota</taxon>
        <taxon>Betaproteobacteria</taxon>
        <taxon>Rhodocyclales</taxon>
        <taxon>Zoogloeaceae</taxon>
        <taxon>Zoogloea</taxon>
    </lineage>
</organism>
<reference evidence="1 2" key="1">
    <citation type="submission" date="2019-01" db="EMBL/GenBank/DDBJ databases">
        <title>Zoogloea oleivorans genome sequencing and assembly.</title>
        <authorList>
            <person name="Tancsics A."/>
            <person name="Farkas M."/>
            <person name="Kriszt B."/>
            <person name="Maroti G."/>
            <person name="Horvath B."/>
        </authorList>
    </citation>
    <scope>NUCLEOTIDE SEQUENCE [LARGE SCALE GENOMIC DNA]</scope>
    <source>
        <strain evidence="1 2">Buc</strain>
    </source>
</reference>
<comment type="caution">
    <text evidence="1">The sequence shown here is derived from an EMBL/GenBank/DDBJ whole genome shotgun (WGS) entry which is preliminary data.</text>
</comment>
<proteinExistence type="predicted"/>
<dbReference type="RefSeq" id="WP_222862326.1">
    <property type="nucleotide sequence ID" value="NZ_SDKK01000089.1"/>
</dbReference>
<protein>
    <submittedName>
        <fullName evidence="1">Uncharacterized protein</fullName>
    </submittedName>
</protein>
<gene>
    <name evidence="1" type="ORF">ETQ85_25850</name>
</gene>
<keyword evidence="2" id="KW-1185">Reference proteome</keyword>